<name>A0ABR1GAR3_AURAN</name>
<feature type="region of interest" description="Disordered" evidence="1">
    <location>
        <begin position="215"/>
        <end position="247"/>
    </location>
</feature>
<proteinExistence type="predicted"/>
<dbReference type="EMBL" id="JBBJCI010000038">
    <property type="protein sequence ID" value="KAK7250216.1"/>
    <property type="molecule type" value="Genomic_DNA"/>
</dbReference>
<feature type="compositionally biased region" description="Basic and acidic residues" evidence="1">
    <location>
        <begin position="223"/>
        <end position="233"/>
    </location>
</feature>
<evidence type="ECO:0000313" key="3">
    <source>
        <dbReference type="Proteomes" id="UP001363151"/>
    </source>
</evidence>
<dbReference type="Proteomes" id="UP001363151">
    <property type="component" value="Unassembled WGS sequence"/>
</dbReference>
<keyword evidence="3" id="KW-1185">Reference proteome</keyword>
<protein>
    <submittedName>
        <fullName evidence="2">Metalloendopeptidase</fullName>
    </submittedName>
</protein>
<reference evidence="2 3" key="1">
    <citation type="submission" date="2024-03" db="EMBL/GenBank/DDBJ databases">
        <title>Aureococcus anophagefferens CCMP1851 and Kratosvirus quantuckense: Draft genome of a second virus-susceptible host strain in the model system.</title>
        <authorList>
            <person name="Chase E."/>
            <person name="Truchon A.R."/>
            <person name="Schepens W."/>
            <person name="Wilhelm S.W."/>
        </authorList>
    </citation>
    <scope>NUCLEOTIDE SEQUENCE [LARGE SCALE GENOMIC DNA]</scope>
    <source>
        <strain evidence="2 3">CCMP1851</strain>
    </source>
</reference>
<feature type="compositionally biased region" description="Basic residues" evidence="1">
    <location>
        <begin position="234"/>
        <end position="247"/>
    </location>
</feature>
<sequence length="258" mass="28458">MLITYLGVDRLLRAEDALDGDGDDGAPDAALLPAEKRGRDATYTSVCRGALRPALRGAGLRAHLALQRVVVRRVRDLRRRQRRALRRRAALGLGRGARRLRALPGALFLGDRLDSLRWCNAAGLGLGVLFSGLGHERWAARVRAVVAKTLVAFTVFYMAVGLSGAALYADVSSELALSFSENPLDAVAVMAYVLQLVPAKRHRLLPRLRDGRGLVRAPVGPRRAREPAAEPRPRGPRRHRRRLRRRRAAACPAAIFWR</sequence>
<gene>
    <name evidence="2" type="primary">PRD1</name>
    <name evidence="2" type="ORF">SO694_00006687</name>
</gene>
<organism evidence="2 3">
    <name type="scientific">Aureococcus anophagefferens</name>
    <name type="common">Harmful bloom alga</name>
    <dbReference type="NCBI Taxonomy" id="44056"/>
    <lineage>
        <taxon>Eukaryota</taxon>
        <taxon>Sar</taxon>
        <taxon>Stramenopiles</taxon>
        <taxon>Ochrophyta</taxon>
        <taxon>Pelagophyceae</taxon>
        <taxon>Pelagomonadales</taxon>
        <taxon>Pelagomonadaceae</taxon>
        <taxon>Aureococcus</taxon>
    </lineage>
</organism>
<evidence type="ECO:0000256" key="1">
    <source>
        <dbReference type="SAM" id="MobiDB-lite"/>
    </source>
</evidence>
<comment type="caution">
    <text evidence="2">The sequence shown here is derived from an EMBL/GenBank/DDBJ whole genome shotgun (WGS) entry which is preliminary data.</text>
</comment>
<accession>A0ABR1GAR3</accession>
<evidence type="ECO:0000313" key="2">
    <source>
        <dbReference type="EMBL" id="KAK7250216.1"/>
    </source>
</evidence>